<evidence type="ECO:0000256" key="10">
    <source>
        <dbReference type="ARBA" id="ARBA00023125"/>
    </source>
</evidence>
<evidence type="ECO:0000256" key="13">
    <source>
        <dbReference type="PIRNR" id="PIRNR036573"/>
    </source>
</evidence>
<dbReference type="GO" id="GO:0006281">
    <property type="term" value="P:DNA repair"/>
    <property type="evidence" value="ECO:0007669"/>
    <property type="project" value="UniProtKB-KW"/>
</dbReference>
<feature type="binding site" evidence="14">
    <location>
        <position position="280"/>
    </location>
    <ligand>
        <name>Mg(2+)</name>
        <dbReference type="ChEBI" id="CHEBI:18420"/>
        <label>1</label>
    </ligand>
</feature>
<dbReference type="SUPFAM" id="SSF56672">
    <property type="entry name" value="DNA/RNA polymerases"/>
    <property type="match status" value="1"/>
</dbReference>
<feature type="binding site" evidence="14">
    <location>
        <position position="415"/>
    </location>
    <ligand>
        <name>Mg(2+)</name>
        <dbReference type="ChEBI" id="CHEBI:18420"/>
        <label>1</label>
    </ligand>
</feature>
<evidence type="ECO:0000259" key="17">
    <source>
        <dbReference type="PROSITE" id="PS50173"/>
    </source>
</evidence>
<dbReference type="CDD" id="cd01701">
    <property type="entry name" value="PolY_Rev1"/>
    <property type="match status" value="1"/>
</dbReference>
<comment type="cofactor">
    <cofactor evidence="14">
        <name>Mg(2+)</name>
        <dbReference type="ChEBI" id="CHEBI:18420"/>
    </cofactor>
    <text evidence="14">Binds 2 magnesium ions.</text>
</comment>
<dbReference type="PROSITE" id="PS50172">
    <property type="entry name" value="BRCT"/>
    <property type="match status" value="1"/>
</dbReference>
<evidence type="ECO:0000256" key="3">
    <source>
        <dbReference type="ARBA" id="ARBA00020399"/>
    </source>
</evidence>
<dbReference type="OrthoDB" id="427711at2759"/>
<dbReference type="PANTHER" id="PTHR45990:SF1">
    <property type="entry name" value="DNA REPAIR PROTEIN REV1"/>
    <property type="match status" value="1"/>
</dbReference>
<dbReference type="Gene3D" id="6.10.250.1490">
    <property type="match status" value="1"/>
</dbReference>
<dbReference type="Pfam" id="PF21999">
    <property type="entry name" value="IMS_HHH_1"/>
    <property type="match status" value="1"/>
</dbReference>
<dbReference type="PIRSF" id="PIRSF036573">
    <property type="entry name" value="REV1"/>
    <property type="match status" value="1"/>
</dbReference>
<dbReference type="InterPro" id="IPR043128">
    <property type="entry name" value="Rev_trsase/Diguanyl_cyclase"/>
</dbReference>
<evidence type="ECO:0000259" key="16">
    <source>
        <dbReference type="PROSITE" id="PS50172"/>
    </source>
</evidence>
<dbReference type="GO" id="GO:0070987">
    <property type="term" value="P:error-free translesion synthesis"/>
    <property type="evidence" value="ECO:0007669"/>
    <property type="project" value="TreeGrafter"/>
</dbReference>
<accession>A0A9N9XDP8</accession>
<dbReference type="PROSITE" id="PS50173">
    <property type="entry name" value="UMUC"/>
    <property type="match status" value="1"/>
</dbReference>
<reference evidence="18" key="1">
    <citation type="submission" date="2022-01" db="EMBL/GenBank/DDBJ databases">
        <authorList>
            <person name="King R."/>
        </authorList>
    </citation>
    <scope>NUCLEOTIDE SEQUENCE</scope>
</reference>
<feature type="region of interest" description="Disordered" evidence="15">
    <location>
        <begin position="828"/>
        <end position="861"/>
    </location>
</feature>
<dbReference type="GO" id="GO:0005634">
    <property type="term" value="C:nucleus"/>
    <property type="evidence" value="ECO:0007669"/>
    <property type="project" value="UniProtKB-SubCell"/>
</dbReference>
<dbReference type="Gene3D" id="3.30.1490.100">
    <property type="entry name" value="DNA polymerase, Y-family, little finger domain"/>
    <property type="match status" value="1"/>
</dbReference>
<evidence type="ECO:0000256" key="7">
    <source>
        <dbReference type="ARBA" id="ARBA00022723"/>
    </source>
</evidence>
<dbReference type="FunFam" id="3.30.1490.100:FF:000001">
    <property type="entry name" value="DNA repair protein REV1"/>
    <property type="match status" value="1"/>
</dbReference>
<evidence type="ECO:0000256" key="2">
    <source>
        <dbReference type="ARBA" id="ARBA00010945"/>
    </source>
</evidence>
<dbReference type="InterPro" id="IPR036775">
    <property type="entry name" value="DNA_pol_Y-fam_lit_finger_sf"/>
</dbReference>
<dbReference type="GO" id="GO:0017125">
    <property type="term" value="F:deoxycytidyl transferase activity"/>
    <property type="evidence" value="ECO:0007669"/>
    <property type="project" value="TreeGrafter"/>
</dbReference>
<keyword evidence="6 13" id="KW-0548">Nucleotidyltransferase</keyword>
<proteinExistence type="inferred from homology"/>
<keyword evidence="4 13" id="KW-0237">DNA synthesis</keyword>
<keyword evidence="5 13" id="KW-0808">Transferase</keyword>
<evidence type="ECO:0000256" key="5">
    <source>
        <dbReference type="ARBA" id="ARBA00022679"/>
    </source>
</evidence>
<dbReference type="FunFam" id="3.40.50.10190:FF:000011">
    <property type="entry name" value="DNA repair protein REV1"/>
    <property type="match status" value="1"/>
</dbReference>
<dbReference type="InterPro" id="IPR001357">
    <property type="entry name" value="BRCT_dom"/>
</dbReference>
<evidence type="ECO:0000256" key="9">
    <source>
        <dbReference type="ARBA" id="ARBA00022842"/>
    </source>
</evidence>
<dbReference type="SMART" id="SM00292">
    <property type="entry name" value="BRCT"/>
    <property type="match status" value="1"/>
</dbReference>
<feature type="region of interest" description="Disordered" evidence="15">
    <location>
        <begin position="1"/>
        <end position="25"/>
    </location>
</feature>
<keyword evidence="8 13" id="KW-0227">DNA damage</keyword>
<evidence type="ECO:0000256" key="6">
    <source>
        <dbReference type="ARBA" id="ARBA00022695"/>
    </source>
</evidence>
<dbReference type="Gene3D" id="3.40.50.10190">
    <property type="entry name" value="BRCT domain"/>
    <property type="match status" value="1"/>
</dbReference>
<dbReference type="GO" id="GO:0046872">
    <property type="term" value="F:metal ion binding"/>
    <property type="evidence" value="ECO:0007669"/>
    <property type="project" value="UniProtKB-KW"/>
</dbReference>
<keyword evidence="12 13" id="KW-0539">Nucleus</keyword>
<dbReference type="Gene3D" id="1.10.150.20">
    <property type="entry name" value="5' to 3' exonuclease, C-terminal subdomain"/>
    <property type="match status" value="1"/>
</dbReference>
<dbReference type="SUPFAM" id="SSF100879">
    <property type="entry name" value="Lesion bypass DNA polymerase (Y-family), little finger domain"/>
    <property type="match status" value="1"/>
</dbReference>
<keyword evidence="9 14" id="KW-0460">Magnesium</keyword>
<dbReference type="InterPro" id="IPR038401">
    <property type="entry name" value="Rev1_C_sf"/>
</dbReference>
<dbReference type="Pfam" id="PF16727">
    <property type="entry name" value="REV1_C"/>
    <property type="match status" value="1"/>
</dbReference>
<keyword evidence="19" id="KW-1185">Reference proteome</keyword>
<evidence type="ECO:0000256" key="8">
    <source>
        <dbReference type="ARBA" id="ARBA00022763"/>
    </source>
</evidence>
<feature type="binding site" evidence="14">
    <location>
        <position position="416"/>
    </location>
    <ligand>
        <name>Mg(2+)</name>
        <dbReference type="ChEBI" id="CHEBI:18420"/>
        <label>1</label>
    </ligand>
</feature>
<comment type="subcellular location">
    <subcellularLocation>
        <location evidence="1 13">Nucleus</location>
    </subcellularLocation>
</comment>
<feature type="domain" description="BRCT" evidence="16">
    <location>
        <begin position="54"/>
        <end position="140"/>
    </location>
</feature>
<dbReference type="Gene3D" id="3.30.70.270">
    <property type="match status" value="2"/>
</dbReference>
<dbReference type="InterPro" id="IPR001126">
    <property type="entry name" value="UmuC"/>
</dbReference>
<dbReference type="InterPro" id="IPR017961">
    <property type="entry name" value="DNA_pol_Y-fam_little_finger"/>
</dbReference>
<name>A0A9N9XDP8_DIABA</name>
<evidence type="ECO:0000256" key="14">
    <source>
        <dbReference type="PIRSR" id="PIRSR036573-2"/>
    </source>
</evidence>
<dbReference type="EMBL" id="OU898278">
    <property type="protein sequence ID" value="CAG9831961.1"/>
    <property type="molecule type" value="Genomic_DNA"/>
</dbReference>
<gene>
    <name evidence="18" type="ORF">DIABBA_LOCUS5502</name>
</gene>
<dbReference type="Pfam" id="PF00817">
    <property type="entry name" value="IMS"/>
    <property type="match status" value="1"/>
</dbReference>
<sequence length="957" mass="107488">MNGKSDGTVKEETDKKKKKSREFDQDNGFNEWGGYMAAKRAKLLNQFEGSNITKLSNIFEGVSIHVNGLTRPPIDDLKNLMAAHGGVFHMYQVSSTTHIIASNLPNVKIKHLGTTPIVKPAWITDSIDFGKLLDYRRYLLYNNQSKSQPKIGFPVIEKMSPSTSISENDSVNIESNTVFAETSSVVIQNSTAHVKSEKLSLSNQINRFPTKTASDPNFLEEFYNNSRLHLISTLGAEFKHLVGQMRESSDGKFPGLEKLISCKVSEGAIIIPSTVIMHIDMDCFFVSVSLRNHPELKGKPVAITHARNGQLSNVRPDQKSAREQEFSLYSERLPVGVTSRVDQIDTQSSMSEIASCSYEARKFGIKNGTFLGQAIKMCPELKTLPYDFEGIKEVSHTLYKTVASYTLDIEAVSCDEMYVDVTKILRKTGLTVEEWASFIRNEIRTITGCPCSTGFGTNRLQARLATRKAKPEGQFYLKPEEVENHMVELPLSDLPGVGRATLAKLQKLGLFTCGDVQLTSLKVLQNEIGQKAGETIKEQSIGVDSKALNFYHERKSVSADVNYGIRFKTLQECHTFLENLSAEVYNRMNEINMRARCLTLKLLVRAPEAPVETAKFLGHGICDSLTKSTTSNSILNSPQIIFKEAKILYEKLGADFADLRGVGLQLTKLEKNAPINKALTNFLKQHNQIKITEKASTTSKDVEKDSLLPLEQQEKKPKIVAATTVKQKETPNASIGSRRGRPRGGKNNTTRKVGPKSSNVMTVNQYFGHAKSSESKSKLKQNPHNIDMQVFNQLPENLKQEIIREYHLEEQVTLSQENSVPNCQQNTLIQDAKPEIPERKTKSSSQESVEQESSKKSPFSNLSWDQIKPIIKKWTSSEESPCDFDTEMLAEHFKQLAVNRKIEVLMSVFNFLHRVFSELNCSWHNSYFKMVNITQEGMVARYGRTLLVKRKFNCCGM</sequence>
<dbReference type="InterPro" id="IPR036420">
    <property type="entry name" value="BRCT_dom_sf"/>
</dbReference>
<evidence type="ECO:0000256" key="11">
    <source>
        <dbReference type="ARBA" id="ARBA00023204"/>
    </source>
</evidence>
<comment type="similarity">
    <text evidence="2 13">Belongs to the DNA polymerase type-Y family.</text>
</comment>
<evidence type="ECO:0000313" key="18">
    <source>
        <dbReference type="EMBL" id="CAG9831961.1"/>
    </source>
</evidence>
<dbReference type="InterPro" id="IPR043502">
    <property type="entry name" value="DNA/RNA_pol_sf"/>
</dbReference>
<dbReference type="SUPFAM" id="SSF52113">
    <property type="entry name" value="BRCT domain"/>
    <property type="match status" value="1"/>
</dbReference>
<evidence type="ECO:0000313" key="19">
    <source>
        <dbReference type="Proteomes" id="UP001153709"/>
    </source>
</evidence>
<dbReference type="GO" id="GO:0042276">
    <property type="term" value="P:error-prone translesion synthesis"/>
    <property type="evidence" value="ECO:0007669"/>
    <property type="project" value="InterPro"/>
</dbReference>
<dbReference type="Pfam" id="PF11799">
    <property type="entry name" value="IMS_C"/>
    <property type="match status" value="1"/>
</dbReference>
<protein>
    <recommendedName>
        <fullName evidence="3 13">DNA repair protein REV1</fullName>
        <ecNumber evidence="13">2.7.7.-</ecNumber>
    </recommendedName>
</protein>
<feature type="compositionally biased region" description="Polar residues" evidence="15">
    <location>
        <begin position="746"/>
        <end position="757"/>
    </location>
</feature>
<dbReference type="CDD" id="cd17719">
    <property type="entry name" value="BRCT_Rev1"/>
    <property type="match status" value="1"/>
</dbReference>
<dbReference type="Gene3D" id="3.40.1170.60">
    <property type="match status" value="1"/>
</dbReference>
<dbReference type="GO" id="GO:0003887">
    <property type="term" value="F:DNA-directed DNA polymerase activity"/>
    <property type="evidence" value="ECO:0007669"/>
    <property type="project" value="InterPro"/>
</dbReference>
<feature type="compositionally biased region" description="Basic and acidic residues" evidence="15">
    <location>
        <begin position="832"/>
        <end position="841"/>
    </location>
</feature>
<dbReference type="Proteomes" id="UP001153709">
    <property type="component" value="Chromosome 3"/>
</dbReference>
<keyword evidence="11 13" id="KW-0234">DNA repair</keyword>
<dbReference type="Pfam" id="PF00533">
    <property type="entry name" value="BRCT"/>
    <property type="match status" value="1"/>
</dbReference>
<feature type="region of interest" description="Disordered" evidence="15">
    <location>
        <begin position="695"/>
        <end position="757"/>
    </location>
</feature>
<feature type="domain" description="UmuC" evidence="17">
    <location>
        <begin position="276"/>
        <end position="498"/>
    </location>
</feature>
<dbReference type="InterPro" id="IPR012112">
    <property type="entry name" value="REV1"/>
</dbReference>
<organism evidence="18 19">
    <name type="scientific">Diabrotica balteata</name>
    <name type="common">Banded cucumber beetle</name>
    <dbReference type="NCBI Taxonomy" id="107213"/>
    <lineage>
        <taxon>Eukaryota</taxon>
        <taxon>Metazoa</taxon>
        <taxon>Ecdysozoa</taxon>
        <taxon>Arthropoda</taxon>
        <taxon>Hexapoda</taxon>
        <taxon>Insecta</taxon>
        <taxon>Pterygota</taxon>
        <taxon>Neoptera</taxon>
        <taxon>Endopterygota</taxon>
        <taxon>Coleoptera</taxon>
        <taxon>Polyphaga</taxon>
        <taxon>Cucujiformia</taxon>
        <taxon>Chrysomeloidea</taxon>
        <taxon>Chrysomelidae</taxon>
        <taxon>Galerucinae</taxon>
        <taxon>Diabroticina</taxon>
        <taxon>Diabroticites</taxon>
        <taxon>Diabrotica</taxon>
    </lineage>
</organism>
<evidence type="ECO:0000256" key="1">
    <source>
        <dbReference type="ARBA" id="ARBA00004123"/>
    </source>
</evidence>
<dbReference type="AlphaFoldDB" id="A0A9N9XDP8"/>
<dbReference type="GO" id="GO:0003684">
    <property type="term" value="F:damaged DNA binding"/>
    <property type="evidence" value="ECO:0007669"/>
    <property type="project" value="UniProtKB-UniRule"/>
</dbReference>
<dbReference type="EC" id="2.7.7.-" evidence="13"/>
<comment type="function">
    <text evidence="13">Deoxycytidyl transferase involved in DNA repair. Transfers a dCMP residue from dCTP to the 3'-end of a DNA primer in a template-dependent reaction. May assist in the first step in the bypass of abasic lesions by the insertion of a nucleotide opposite the lesion. Required for normal induction of mutations by physical and chemical agents.</text>
</comment>
<evidence type="ECO:0000256" key="12">
    <source>
        <dbReference type="ARBA" id="ARBA00023242"/>
    </source>
</evidence>
<feature type="compositionally biased region" description="Basic and acidic residues" evidence="15">
    <location>
        <begin position="700"/>
        <end position="717"/>
    </location>
</feature>
<dbReference type="Gene3D" id="6.10.250.1630">
    <property type="match status" value="1"/>
</dbReference>
<evidence type="ECO:0000256" key="15">
    <source>
        <dbReference type="SAM" id="MobiDB-lite"/>
    </source>
</evidence>
<keyword evidence="7 14" id="KW-0479">Metal-binding</keyword>
<dbReference type="InterPro" id="IPR031991">
    <property type="entry name" value="Rev1_C"/>
</dbReference>
<dbReference type="InterPro" id="IPR053848">
    <property type="entry name" value="IMS_HHH_1"/>
</dbReference>
<keyword evidence="10 13" id="KW-0238">DNA-binding</keyword>
<dbReference type="PANTHER" id="PTHR45990">
    <property type="entry name" value="DNA REPAIR PROTEIN REV1"/>
    <property type="match status" value="1"/>
</dbReference>
<dbReference type="Gene3D" id="1.20.58.1280">
    <property type="entry name" value="DNA repair protein Rev1, C-terminal domain"/>
    <property type="match status" value="1"/>
</dbReference>
<evidence type="ECO:0000256" key="4">
    <source>
        <dbReference type="ARBA" id="ARBA00022634"/>
    </source>
</evidence>